<evidence type="ECO:0000313" key="6">
    <source>
        <dbReference type="Proteomes" id="UP000183040"/>
    </source>
</evidence>
<dbReference type="GO" id="GO:0015074">
    <property type="term" value="P:DNA integration"/>
    <property type="evidence" value="ECO:0007669"/>
    <property type="project" value="InterPro"/>
</dbReference>
<name>A0A1H3Y617_9BACE</name>
<dbReference type="GO" id="GO:0006310">
    <property type="term" value="P:DNA recombination"/>
    <property type="evidence" value="ECO:0007669"/>
    <property type="project" value="UniProtKB-KW"/>
</dbReference>
<dbReference type="CDD" id="cd01185">
    <property type="entry name" value="INTN1_C_like"/>
    <property type="match status" value="1"/>
</dbReference>
<dbReference type="SUPFAM" id="SSF56349">
    <property type="entry name" value="DNA breaking-rejoining enzymes"/>
    <property type="match status" value="1"/>
</dbReference>
<dbReference type="EMBL" id="FNRP01000002">
    <property type="protein sequence ID" value="SEA06298.1"/>
    <property type="molecule type" value="Genomic_DNA"/>
</dbReference>
<evidence type="ECO:0000256" key="1">
    <source>
        <dbReference type="ARBA" id="ARBA00008857"/>
    </source>
</evidence>
<dbReference type="PROSITE" id="PS51898">
    <property type="entry name" value="TYR_RECOMBINASE"/>
    <property type="match status" value="1"/>
</dbReference>
<dbReference type="AlphaFoldDB" id="A0A1H3Y617"/>
<protein>
    <submittedName>
        <fullName evidence="5">Phage integrase family protein</fullName>
    </submittedName>
</protein>
<accession>A0A1H3Y617</accession>
<reference evidence="5 6" key="1">
    <citation type="submission" date="2016-10" db="EMBL/GenBank/DDBJ databases">
        <authorList>
            <person name="de Groot N.N."/>
        </authorList>
    </citation>
    <scope>NUCLEOTIDE SEQUENCE [LARGE SCALE GENOMIC DNA]</scope>
    <source>
        <strain evidence="5 6">NLAE-zl-G339</strain>
    </source>
</reference>
<comment type="similarity">
    <text evidence="1">Belongs to the 'phage' integrase family.</text>
</comment>
<dbReference type="GeneID" id="73803934"/>
<evidence type="ECO:0000256" key="2">
    <source>
        <dbReference type="ARBA" id="ARBA00023125"/>
    </source>
</evidence>
<dbReference type="RefSeq" id="WP_004329810.1">
    <property type="nucleotide sequence ID" value="NZ_FNRP01000002.1"/>
</dbReference>
<dbReference type="Proteomes" id="UP000183040">
    <property type="component" value="Unassembled WGS sequence"/>
</dbReference>
<sequence>MKVSVYLKKSDSSTSNICFRVREKNVDIKVVSPLAVYDKYWDSDTLSYKRTAAVPATEQKRLPRQIAAIIEHVEKTFSDKADSKWLKQAIEDVLYPARAFERNHPNLLRRIHEYLVKFDGADRTKEHIIRFERKMSRYHDYQREILGNTDFMLFVETVTLEQMNDFRDYVVNEHLLQQEHPGFYASRLLVKRKPKPLSGTTVINIMNLFCTFLHWCKKMKYSDNEVYALYGCKEPTYGDPFYLTSEERNILYNADLSDCPKLSIIRDIFVFHCYVGCRVGDLYRLTRDNIKDGFLEYMPQKTKKCQAKTVRVPLHEKALKILEHYDKNADRLLPFKTVHTYNLSIRELLKHCGIDRMVTILDTHGYNTVQRPLYEVASSHTARKTFVGNLYKQVPDPNLIASLSGHVEGSRAFRRYRTIDDDMKRKMVEMIN</sequence>
<feature type="domain" description="Tyr recombinase" evidence="4">
    <location>
        <begin position="238"/>
        <end position="429"/>
    </location>
</feature>
<dbReference type="GO" id="GO:0003677">
    <property type="term" value="F:DNA binding"/>
    <property type="evidence" value="ECO:0007669"/>
    <property type="project" value="UniProtKB-KW"/>
</dbReference>
<dbReference type="PANTHER" id="PTHR30349">
    <property type="entry name" value="PHAGE INTEGRASE-RELATED"/>
    <property type="match status" value="1"/>
</dbReference>
<dbReference type="InterPro" id="IPR002104">
    <property type="entry name" value="Integrase_catalytic"/>
</dbReference>
<dbReference type="InterPro" id="IPR050090">
    <property type="entry name" value="Tyrosine_recombinase_XerCD"/>
</dbReference>
<dbReference type="Gene3D" id="1.10.443.10">
    <property type="entry name" value="Intergrase catalytic core"/>
    <property type="match status" value="1"/>
</dbReference>
<evidence type="ECO:0000256" key="3">
    <source>
        <dbReference type="ARBA" id="ARBA00023172"/>
    </source>
</evidence>
<keyword evidence="2" id="KW-0238">DNA-binding</keyword>
<evidence type="ECO:0000313" key="5">
    <source>
        <dbReference type="EMBL" id="SEA06298.1"/>
    </source>
</evidence>
<dbReference type="Pfam" id="PF00589">
    <property type="entry name" value="Phage_integrase"/>
    <property type="match status" value="1"/>
</dbReference>
<keyword evidence="3" id="KW-0233">DNA recombination</keyword>
<dbReference type="PANTHER" id="PTHR30349:SF41">
    <property type="entry name" value="INTEGRASE_RECOMBINASE PROTEIN MJ0367-RELATED"/>
    <property type="match status" value="1"/>
</dbReference>
<evidence type="ECO:0000259" key="4">
    <source>
        <dbReference type="PROSITE" id="PS51898"/>
    </source>
</evidence>
<proteinExistence type="inferred from homology"/>
<dbReference type="InterPro" id="IPR011010">
    <property type="entry name" value="DNA_brk_join_enz"/>
</dbReference>
<gene>
    <name evidence="5" type="ORF">SAMN04487924_10264</name>
</gene>
<organism evidence="5 6">
    <name type="scientific">Bacteroides xylanisolvens</name>
    <dbReference type="NCBI Taxonomy" id="371601"/>
    <lineage>
        <taxon>Bacteria</taxon>
        <taxon>Pseudomonadati</taxon>
        <taxon>Bacteroidota</taxon>
        <taxon>Bacteroidia</taxon>
        <taxon>Bacteroidales</taxon>
        <taxon>Bacteroidaceae</taxon>
        <taxon>Bacteroides</taxon>
    </lineage>
</organism>
<dbReference type="InterPro" id="IPR013762">
    <property type="entry name" value="Integrase-like_cat_sf"/>
</dbReference>